<dbReference type="PANTHER" id="PTHR30419">
    <property type="entry name" value="HTH-TYPE TRANSCRIPTIONAL REGULATOR YBHD"/>
    <property type="match status" value="1"/>
</dbReference>
<evidence type="ECO:0000259" key="5">
    <source>
        <dbReference type="PROSITE" id="PS50931"/>
    </source>
</evidence>
<dbReference type="InterPro" id="IPR050950">
    <property type="entry name" value="HTH-type_LysR_regulators"/>
</dbReference>
<dbReference type="PRINTS" id="PR00039">
    <property type="entry name" value="HTHLYSR"/>
</dbReference>
<keyword evidence="2" id="KW-0805">Transcription regulation</keyword>
<protein>
    <submittedName>
        <fullName evidence="6">LysR family transcriptional regulator</fullName>
    </submittedName>
</protein>
<dbReference type="SUPFAM" id="SSF46785">
    <property type="entry name" value="Winged helix' DNA-binding domain"/>
    <property type="match status" value="1"/>
</dbReference>
<feature type="domain" description="HTH lysR-type" evidence="5">
    <location>
        <begin position="1"/>
        <end position="58"/>
    </location>
</feature>
<gene>
    <name evidence="6" type="ORF">NE675_08145</name>
</gene>
<dbReference type="SUPFAM" id="SSF53850">
    <property type="entry name" value="Periplasmic binding protein-like II"/>
    <property type="match status" value="1"/>
</dbReference>
<dbReference type="Gene3D" id="1.10.10.10">
    <property type="entry name" value="Winged helix-like DNA-binding domain superfamily/Winged helix DNA-binding domain"/>
    <property type="match status" value="1"/>
</dbReference>
<keyword evidence="4" id="KW-0804">Transcription</keyword>
<dbReference type="Pfam" id="PF00126">
    <property type="entry name" value="HTH_1"/>
    <property type="match status" value="1"/>
</dbReference>
<dbReference type="InterPro" id="IPR000847">
    <property type="entry name" value="LysR_HTH_N"/>
</dbReference>
<evidence type="ECO:0000256" key="1">
    <source>
        <dbReference type="ARBA" id="ARBA00009437"/>
    </source>
</evidence>
<evidence type="ECO:0000313" key="6">
    <source>
        <dbReference type="EMBL" id="MCQ5342988.1"/>
    </source>
</evidence>
<dbReference type="PANTHER" id="PTHR30419:SF8">
    <property type="entry name" value="NITROGEN ASSIMILATION TRANSCRIPTIONAL ACTIVATOR-RELATED"/>
    <property type="match status" value="1"/>
</dbReference>
<dbReference type="InterPro" id="IPR005119">
    <property type="entry name" value="LysR_subst-bd"/>
</dbReference>
<dbReference type="Proteomes" id="UP001206692">
    <property type="component" value="Unassembled WGS sequence"/>
</dbReference>
<dbReference type="EMBL" id="JANGEW010000014">
    <property type="protein sequence ID" value="MCQ5342988.1"/>
    <property type="molecule type" value="Genomic_DNA"/>
</dbReference>
<evidence type="ECO:0000313" key="7">
    <source>
        <dbReference type="Proteomes" id="UP001206692"/>
    </source>
</evidence>
<dbReference type="PROSITE" id="PS50931">
    <property type="entry name" value="HTH_LYSR"/>
    <property type="match status" value="1"/>
</dbReference>
<sequence>MEIRTLEYFLAVAREENMTEAANTLHITQPTLSRQIADLEQELGKQLFIRTNRNTKLTEEGIHLRQRAEEILSLVRQTESEISDDQTDLTGCIRLGAGETRIMHFLTDAFTDLHIQHPQVTCNLFTGNADIVEEKLSHGLIDFGLFIEPFDASDFESIALPEKDQVGIITKSDSPWSHYKTITPEIIADMPLLVSSRRTTHSFDFEAWSEGTLKTEDMNIVGSFDLVGNASLLIKRGLTNAMTLSGLYHQQVEDLLYIPLEPAQYFSCVVAWKKYQLLSRASEAFLNCLKKQVDEYNKANP</sequence>
<comment type="similarity">
    <text evidence="1">Belongs to the LysR transcriptional regulatory family.</text>
</comment>
<reference evidence="6 7" key="1">
    <citation type="submission" date="2022-06" db="EMBL/GenBank/DDBJ databases">
        <title>Isolation of gut microbiota from human fecal samples.</title>
        <authorList>
            <person name="Pamer E.G."/>
            <person name="Barat B."/>
            <person name="Waligurski E."/>
            <person name="Medina S."/>
            <person name="Paddock L."/>
            <person name="Mostad J."/>
        </authorList>
    </citation>
    <scope>NUCLEOTIDE SEQUENCE [LARGE SCALE GENOMIC DNA]</scope>
    <source>
        <strain evidence="6 7">DFI.1.1</strain>
    </source>
</reference>
<evidence type="ECO:0000256" key="3">
    <source>
        <dbReference type="ARBA" id="ARBA00023125"/>
    </source>
</evidence>
<accession>A0ABT1SSY4</accession>
<dbReference type="InterPro" id="IPR036390">
    <property type="entry name" value="WH_DNA-bd_sf"/>
</dbReference>
<keyword evidence="7" id="KW-1185">Reference proteome</keyword>
<keyword evidence="3" id="KW-0238">DNA-binding</keyword>
<evidence type="ECO:0000256" key="4">
    <source>
        <dbReference type="ARBA" id="ARBA00023163"/>
    </source>
</evidence>
<proteinExistence type="inferred from homology"/>
<evidence type="ECO:0000256" key="2">
    <source>
        <dbReference type="ARBA" id="ARBA00023015"/>
    </source>
</evidence>
<dbReference type="Pfam" id="PF03466">
    <property type="entry name" value="LysR_substrate"/>
    <property type="match status" value="1"/>
</dbReference>
<dbReference type="Gene3D" id="3.40.190.290">
    <property type="match status" value="1"/>
</dbReference>
<comment type="caution">
    <text evidence="6">The sequence shown here is derived from an EMBL/GenBank/DDBJ whole genome shotgun (WGS) entry which is preliminary data.</text>
</comment>
<dbReference type="InterPro" id="IPR036388">
    <property type="entry name" value="WH-like_DNA-bd_sf"/>
</dbReference>
<name>A0ABT1SSY4_9FIRM</name>
<organism evidence="6 7">
    <name type="scientific">Megasphaera massiliensis</name>
    <dbReference type="NCBI Taxonomy" id="1232428"/>
    <lineage>
        <taxon>Bacteria</taxon>
        <taxon>Bacillati</taxon>
        <taxon>Bacillota</taxon>
        <taxon>Negativicutes</taxon>
        <taxon>Veillonellales</taxon>
        <taxon>Veillonellaceae</taxon>
        <taxon>Megasphaera</taxon>
    </lineage>
</organism>
<dbReference type="CDD" id="cd05466">
    <property type="entry name" value="PBP2_LTTR_substrate"/>
    <property type="match status" value="1"/>
</dbReference>
<dbReference type="RefSeq" id="WP_062412242.1">
    <property type="nucleotide sequence ID" value="NZ_JAJCIO010000011.1"/>
</dbReference>